<dbReference type="InterPro" id="IPR008040">
    <property type="entry name" value="Hydant_A_N"/>
</dbReference>
<dbReference type="PANTHER" id="PTHR11365">
    <property type="entry name" value="5-OXOPROLINASE RELATED"/>
    <property type="match status" value="1"/>
</dbReference>
<feature type="domain" description="Hydantoinase A/oxoprolinase" evidence="1">
    <location>
        <begin position="192"/>
        <end position="397"/>
    </location>
</feature>
<evidence type="ECO:0000313" key="5">
    <source>
        <dbReference type="Proteomes" id="UP000434223"/>
    </source>
</evidence>
<dbReference type="SUPFAM" id="SSF53067">
    <property type="entry name" value="Actin-like ATPase domain"/>
    <property type="match status" value="2"/>
</dbReference>
<evidence type="ECO:0000259" key="2">
    <source>
        <dbReference type="Pfam" id="PF05378"/>
    </source>
</evidence>
<gene>
    <name evidence="3" type="ORF">CE91St55_28480</name>
    <name evidence="4" type="ORF">GNE07_27075</name>
</gene>
<dbReference type="InterPro" id="IPR002821">
    <property type="entry name" value="Hydantoinase_A"/>
</dbReference>
<dbReference type="AlphaFoldDB" id="A0A174XLE8"/>
<protein>
    <submittedName>
        <fullName evidence="3">Hydantoinase subunit beta</fullName>
    </submittedName>
    <submittedName>
        <fullName evidence="4">Hydantoinase/oxoprolinase family protein</fullName>
    </submittedName>
</protein>
<evidence type="ECO:0000313" key="3">
    <source>
        <dbReference type="EMBL" id="GKH00867.1"/>
    </source>
</evidence>
<dbReference type="EMBL" id="BQNJ01000001">
    <property type="protein sequence ID" value="GKH00867.1"/>
    <property type="molecule type" value="Genomic_DNA"/>
</dbReference>
<evidence type="ECO:0000313" key="4">
    <source>
        <dbReference type="EMBL" id="MUB66681.1"/>
    </source>
</evidence>
<dbReference type="RefSeq" id="WP_055652099.1">
    <property type="nucleotide sequence ID" value="NZ_BQNJ01000001.1"/>
</dbReference>
<dbReference type="Pfam" id="PF05378">
    <property type="entry name" value="Hydant_A_N"/>
    <property type="match status" value="1"/>
</dbReference>
<dbReference type="OrthoDB" id="9768323at2"/>
<comment type="caution">
    <text evidence="3">The sequence shown here is derived from an EMBL/GenBank/DDBJ whole genome shotgun (WGS) entry which is preliminary data.</text>
</comment>
<dbReference type="Pfam" id="PF01968">
    <property type="entry name" value="Hydantoinase_A"/>
    <property type="match status" value="1"/>
</dbReference>
<dbReference type="InterPro" id="IPR043129">
    <property type="entry name" value="ATPase_NBD"/>
</dbReference>
<sequence length="521" mass="54942">MYKLGIDVGGTNTDAVLIDSARNVVAEVKYPTSGDIYDGILGAVRACLKKSGINRAEISQAMLGTTQCTNAIVERKTLAPVGILRIGAPATLGIPPMVDWEEDIQKIAVDYAVVGGGFEYDGKELAPFDREAACRFFEGLKGKVKSVAISCVFSTVRNDHELEAAALCREVLGEEVHVSISSEIGSMGLIERENAAILNAALYEVAERFTTGFAKSLEAEGVAEARVYLSQNDGTLMTMEYAKKYPILTIACGPTNSIRGASYLSNLKDAIVIDVGGTTTDLGVIQAGFPRESGVAVTIGGVRTNFRMPDVISIGLGGGSIVRQQEDGSVTVGPDSVGYRITEKALVFGGDTLTATDVAVKLGMADIGDKSKVEKLSVDTAKKAMEVIRSMVEDSIDAMKVSSADIDVILVGGGSVIIPADRLAGTKSVVKPDYFGTANAIGSAISKVSGTLEQLINYDEIPREAALERARAEAVELAVEAGAVRETVEIIEVEDVPLAYYPGNTNRVKVKAAGDLVMAEP</sequence>
<dbReference type="Gene3D" id="3.30.420.40">
    <property type="match status" value="1"/>
</dbReference>
<evidence type="ECO:0000313" key="6">
    <source>
        <dbReference type="Proteomes" id="UP001055091"/>
    </source>
</evidence>
<reference evidence="3" key="2">
    <citation type="submission" date="2022-01" db="EMBL/GenBank/DDBJ databases">
        <title>Novel bile acid biosynthetic pathways are enriched in the microbiome of centenarians.</title>
        <authorList>
            <person name="Sato Y."/>
            <person name="Atarashi K."/>
            <person name="Plichta R.D."/>
            <person name="Arai Y."/>
            <person name="Sasajima S."/>
            <person name="Kearney M.S."/>
            <person name="Suda W."/>
            <person name="Takeshita K."/>
            <person name="Sasaki T."/>
            <person name="Okamoto S."/>
            <person name="Skelly N.A."/>
            <person name="Okamura Y."/>
            <person name="Vlamakis H."/>
            <person name="Li Y."/>
            <person name="Tanoue T."/>
            <person name="Takei H."/>
            <person name="Nittono H."/>
            <person name="Narushima S."/>
            <person name="Irie J."/>
            <person name="Itoh H."/>
            <person name="Moriya K."/>
            <person name="Sugiura Y."/>
            <person name="Suematsu M."/>
            <person name="Moritoki N."/>
            <person name="Shibata S."/>
            <person name="Littman R.D."/>
            <person name="Fischbach A.M."/>
            <person name="Uwamino Y."/>
            <person name="Inoue T."/>
            <person name="Honda A."/>
            <person name="Hattori M."/>
            <person name="Murai T."/>
            <person name="Xavier J.R."/>
            <person name="Hirose N."/>
            <person name="Honda K."/>
        </authorList>
    </citation>
    <scope>NUCLEOTIDE SEQUENCE</scope>
    <source>
        <strain evidence="3">CE91-St55</strain>
    </source>
</reference>
<dbReference type="Proteomes" id="UP000434223">
    <property type="component" value="Unassembled WGS sequence"/>
</dbReference>
<feature type="domain" description="Hydantoinase/oxoprolinase N-terminal" evidence="2">
    <location>
        <begin position="4"/>
        <end position="171"/>
    </location>
</feature>
<accession>A0A174XLE8</accession>
<dbReference type="EMBL" id="WNME01000031">
    <property type="protein sequence ID" value="MUB66681.1"/>
    <property type="molecule type" value="Genomic_DNA"/>
</dbReference>
<dbReference type="Proteomes" id="UP001055091">
    <property type="component" value="Unassembled WGS sequence"/>
</dbReference>
<dbReference type="GO" id="GO:0016787">
    <property type="term" value="F:hydrolase activity"/>
    <property type="evidence" value="ECO:0007669"/>
    <property type="project" value="InterPro"/>
</dbReference>
<dbReference type="PANTHER" id="PTHR11365:SF10">
    <property type="entry name" value="HYDANTOINASE_OXOPROLINASE"/>
    <property type="match status" value="1"/>
</dbReference>
<reference evidence="4 5" key="1">
    <citation type="submission" date="2019-09" db="EMBL/GenBank/DDBJ databases">
        <title>Draft genome sequencing of Hungatella hathewayi 123Y-2.</title>
        <authorList>
            <person name="Lv Q."/>
            <person name="Li S."/>
        </authorList>
    </citation>
    <scope>NUCLEOTIDE SEQUENCE [LARGE SCALE GENOMIC DNA]</scope>
    <source>
        <strain evidence="4 5">123Y-2</strain>
    </source>
</reference>
<dbReference type="InterPro" id="IPR045079">
    <property type="entry name" value="Oxoprolinase-like"/>
</dbReference>
<name>A0A174XLE8_9FIRM</name>
<organism evidence="3 6">
    <name type="scientific">Hungatella hathewayi</name>
    <dbReference type="NCBI Taxonomy" id="154046"/>
    <lineage>
        <taxon>Bacteria</taxon>
        <taxon>Bacillati</taxon>
        <taxon>Bacillota</taxon>
        <taxon>Clostridia</taxon>
        <taxon>Lachnospirales</taxon>
        <taxon>Lachnospiraceae</taxon>
        <taxon>Hungatella</taxon>
    </lineage>
</organism>
<evidence type="ECO:0000259" key="1">
    <source>
        <dbReference type="Pfam" id="PF01968"/>
    </source>
</evidence>
<proteinExistence type="predicted"/>